<keyword evidence="2" id="KW-1185">Reference proteome</keyword>
<dbReference type="KEGG" id="paby:Ga0080574_TMP3797"/>
<name>A0A1P8UXL5_9RHOB</name>
<dbReference type="STRING" id="1250539.Ga0080574_TMP3797"/>
<evidence type="ECO:0000313" key="1">
    <source>
        <dbReference type="EMBL" id="APZ54131.1"/>
    </source>
</evidence>
<dbReference type="EMBL" id="CP015093">
    <property type="protein sequence ID" value="APZ54131.1"/>
    <property type="molecule type" value="Genomic_DNA"/>
</dbReference>
<accession>A0A1P8UXL5</accession>
<organism evidence="1 2">
    <name type="scientific">Salipiger abyssi</name>
    <dbReference type="NCBI Taxonomy" id="1250539"/>
    <lineage>
        <taxon>Bacteria</taxon>
        <taxon>Pseudomonadati</taxon>
        <taxon>Pseudomonadota</taxon>
        <taxon>Alphaproteobacteria</taxon>
        <taxon>Rhodobacterales</taxon>
        <taxon>Roseobacteraceae</taxon>
        <taxon>Salipiger</taxon>
    </lineage>
</organism>
<sequence>MEDALLIVADWHWRRGPRWKAILAWAFGRREVFRTHLGDVAEISWWRGDPFLIDLEGDEA</sequence>
<dbReference type="AlphaFoldDB" id="A0A1P8UXL5"/>
<reference evidence="1 2" key="1">
    <citation type="submission" date="2016-04" db="EMBL/GenBank/DDBJ databases">
        <title>Deep-sea bacteria in the southern Pacific.</title>
        <authorList>
            <person name="Tang K."/>
        </authorList>
    </citation>
    <scope>NUCLEOTIDE SEQUENCE [LARGE SCALE GENOMIC DNA]</scope>
    <source>
        <strain evidence="1 2">JLT2014</strain>
    </source>
</reference>
<proteinExistence type="predicted"/>
<protein>
    <submittedName>
        <fullName evidence="1">Uncharacterized protein</fullName>
    </submittedName>
</protein>
<dbReference type="Proteomes" id="UP000187059">
    <property type="component" value="Chromosome"/>
</dbReference>
<gene>
    <name evidence="1" type="ORF">Ga0080574_TMP3797</name>
</gene>
<evidence type="ECO:0000313" key="2">
    <source>
        <dbReference type="Proteomes" id="UP000187059"/>
    </source>
</evidence>